<dbReference type="RefSeq" id="WP_146169863.1">
    <property type="nucleotide sequence ID" value="NZ_QBKT01000009.1"/>
</dbReference>
<dbReference type="EMBL" id="QBKT01000009">
    <property type="protein sequence ID" value="PTX59485.1"/>
    <property type="molecule type" value="Genomic_DNA"/>
</dbReference>
<organism evidence="1 2">
    <name type="scientific">Kordia periserrulae</name>
    <dbReference type="NCBI Taxonomy" id="701523"/>
    <lineage>
        <taxon>Bacteria</taxon>
        <taxon>Pseudomonadati</taxon>
        <taxon>Bacteroidota</taxon>
        <taxon>Flavobacteriia</taxon>
        <taxon>Flavobacteriales</taxon>
        <taxon>Flavobacteriaceae</taxon>
        <taxon>Kordia</taxon>
    </lineage>
</organism>
<sequence length="75" mass="8426">MKKKNLKSLKLNKRLVSKFQIYGGETPVSREYSNCEACDIAPKTLDGCDTFTTHSGETYANGVCSYCDVDTRYQC</sequence>
<accession>A0A2T6BTS3</accession>
<comment type="caution">
    <text evidence="1">The sequence shown here is derived from an EMBL/GenBank/DDBJ whole genome shotgun (WGS) entry which is preliminary data.</text>
</comment>
<keyword evidence="2" id="KW-1185">Reference proteome</keyword>
<dbReference type="AlphaFoldDB" id="A0A2T6BTS3"/>
<gene>
    <name evidence="1" type="ORF">C8N46_10974</name>
</gene>
<reference evidence="1 2" key="1">
    <citation type="submission" date="2018-04" db="EMBL/GenBank/DDBJ databases">
        <title>Genomic Encyclopedia of Archaeal and Bacterial Type Strains, Phase II (KMG-II): from individual species to whole genera.</title>
        <authorList>
            <person name="Goeker M."/>
        </authorList>
    </citation>
    <scope>NUCLEOTIDE SEQUENCE [LARGE SCALE GENOMIC DNA]</scope>
    <source>
        <strain evidence="1 2">DSM 25731</strain>
    </source>
</reference>
<evidence type="ECO:0000313" key="2">
    <source>
        <dbReference type="Proteomes" id="UP000244090"/>
    </source>
</evidence>
<proteinExistence type="predicted"/>
<evidence type="ECO:0000313" key="1">
    <source>
        <dbReference type="EMBL" id="PTX59485.1"/>
    </source>
</evidence>
<protein>
    <submittedName>
        <fullName evidence="1">Uncharacterized protein</fullName>
    </submittedName>
</protein>
<name>A0A2T6BTS3_9FLAO</name>
<dbReference type="Proteomes" id="UP000244090">
    <property type="component" value="Unassembled WGS sequence"/>
</dbReference>